<evidence type="ECO:0000313" key="4">
    <source>
        <dbReference type="Proteomes" id="UP000076967"/>
    </source>
</evidence>
<dbReference type="STRING" id="494026.PGLA_07170"/>
<reference evidence="3 4" key="1">
    <citation type="submission" date="2016-03" db="EMBL/GenBank/DDBJ databases">
        <title>Draft genome sequence of Paenibacillus glacialis DSM 22343.</title>
        <authorList>
            <person name="Shin S.-K."/>
            <person name="Yi H."/>
        </authorList>
    </citation>
    <scope>NUCLEOTIDE SEQUENCE [LARGE SCALE GENOMIC DNA]</scope>
    <source>
        <strain evidence="3 4">DSM 22343</strain>
    </source>
</reference>
<dbReference type="Proteomes" id="UP000076967">
    <property type="component" value="Unassembled WGS sequence"/>
</dbReference>
<organism evidence="3 4">
    <name type="scientific">Paenibacillus glacialis</name>
    <dbReference type="NCBI Taxonomy" id="494026"/>
    <lineage>
        <taxon>Bacteria</taxon>
        <taxon>Bacillati</taxon>
        <taxon>Bacillota</taxon>
        <taxon>Bacilli</taxon>
        <taxon>Bacillales</taxon>
        <taxon>Paenibacillaceae</taxon>
        <taxon>Paenibacillus</taxon>
    </lineage>
</organism>
<dbReference type="AlphaFoldDB" id="A0A168MA49"/>
<dbReference type="GO" id="GO:0080120">
    <property type="term" value="P:CAAX-box protein maturation"/>
    <property type="evidence" value="ECO:0007669"/>
    <property type="project" value="UniProtKB-ARBA"/>
</dbReference>
<keyword evidence="1" id="KW-1133">Transmembrane helix</keyword>
<dbReference type="OrthoDB" id="1437285at2"/>
<dbReference type="GO" id="GO:0006508">
    <property type="term" value="P:proteolysis"/>
    <property type="evidence" value="ECO:0007669"/>
    <property type="project" value="UniProtKB-KW"/>
</dbReference>
<keyword evidence="4" id="KW-1185">Reference proteome</keyword>
<feature type="domain" description="CAAX prenyl protease 2/Lysostaphin resistance protein A-like" evidence="2">
    <location>
        <begin position="93"/>
        <end position="193"/>
    </location>
</feature>
<feature type="transmembrane region" description="Helical" evidence="1">
    <location>
        <begin position="90"/>
        <end position="112"/>
    </location>
</feature>
<proteinExistence type="predicted"/>
<keyword evidence="1" id="KW-0472">Membrane</keyword>
<dbReference type="Pfam" id="PF02517">
    <property type="entry name" value="Rce1-like"/>
    <property type="match status" value="1"/>
</dbReference>
<protein>
    <submittedName>
        <fullName evidence="3">CAAX protease</fullName>
    </submittedName>
</protein>
<comment type="caution">
    <text evidence="3">The sequence shown here is derived from an EMBL/GenBank/DDBJ whole genome shotgun (WGS) entry which is preliminary data.</text>
</comment>
<dbReference type="GO" id="GO:0004175">
    <property type="term" value="F:endopeptidase activity"/>
    <property type="evidence" value="ECO:0007669"/>
    <property type="project" value="UniProtKB-ARBA"/>
</dbReference>
<dbReference type="EMBL" id="LVJH01000007">
    <property type="protein sequence ID" value="OAB44427.1"/>
    <property type="molecule type" value="Genomic_DNA"/>
</dbReference>
<evidence type="ECO:0000313" key="3">
    <source>
        <dbReference type="EMBL" id="OAB44427.1"/>
    </source>
</evidence>
<keyword evidence="3" id="KW-0378">Hydrolase</keyword>
<accession>A0A168MA49</accession>
<feature type="transmembrane region" description="Helical" evidence="1">
    <location>
        <begin position="52"/>
        <end position="75"/>
    </location>
</feature>
<feature type="transmembrane region" description="Helical" evidence="1">
    <location>
        <begin position="152"/>
        <end position="172"/>
    </location>
</feature>
<gene>
    <name evidence="3" type="ORF">PGLA_07170</name>
</gene>
<dbReference type="InterPro" id="IPR003675">
    <property type="entry name" value="Rce1/LyrA-like_dom"/>
</dbReference>
<sequence>MQIINLLISATLQLILFSIIPFIWWLISGRKALGLFKWLGLKKPVVRNKIKYIITFVGTIIVMGIPAFLIVPMFVDNSEFASSQFSGQGVSALIPILIYAFLQTGLSEELLFRGFLTKRLVHKFGFQVGNMVQGLLFGFMHGAMFISTAGLLGAIIIIVITGTGGWLMGWINEKQSGGSMISSWLLHGCSNLLASIIVMFNIF</sequence>
<evidence type="ECO:0000256" key="1">
    <source>
        <dbReference type="SAM" id="Phobius"/>
    </source>
</evidence>
<evidence type="ECO:0000259" key="2">
    <source>
        <dbReference type="Pfam" id="PF02517"/>
    </source>
</evidence>
<name>A0A168MA49_9BACL</name>
<feature type="transmembrane region" description="Helical" evidence="1">
    <location>
        <begin position="184"/>
        <end position="202"/>
    </location>
</feature>
<keyword evidence="3" id="KW-0645">Protease</keyword>
<dbReference type="RefSeq" id="WP_084410810.1">
    <property type="nucleotide sequence ID" value="NZ_LVJH01000007.1"/>
</dbReference>
<feature type="transmembrane region" description="Helical" evidence="1">
    <location>
        <begin position="6"/>
        <end position="27"/>
    </location>
</feature>
<keyword evidence="1" id="KW-0812">Transmembrane</keyword>